<evidence type="ECO:0000313" key="2">
    <source>
        <dbReference type="Proteomes" id="UP001055172"/>
    </source>
</evidence>
<dbReference type="Proteomes" id="UP001055172">
    <property type="component" value="Unassembled WGS sequence"/>
</dbReference>
<organism evidence="1 2">
    <name type="scientific">Colletotrichum liriopes</name>
    <dbReference type="NCBI Taxonomy" id="708192"/>
    <lineage>
        <taxon>Eukaryota</taxon>
        <taxon>Fungi</taxon>
        <taxon>Dikarya</taxon>
        <taxon>Ascomycota</taxon>
        <taxon>Pezizomycotina</taxon>
        <taxon>Sordariomycetes</taxon>
        <taxon>Hypocreomycetidae</taxon>
        <taxon>Glomerellales</taxon>
        <taxon>Glomerellaceae</taxon>
        <taxon>Colletotrichum</taxon>
        <taxon>Colletotrichum spaethianum species complex</taxon>
    </lineage>
</organism>
<name>A0AA37GH91_9PEZI</name>
<protein>
    <submittedName>
        <fullName evidence="1">Uncharacterized protein</fullName>
    </submittedName>
</protein>
<sequence>MVIGTLITAASPVESKRTIAKSPNYPFRAVTKNEQKVIFDDLVYAFYQERNATKTLLGRMSEDPSTVSATIIHKAVDNYSNIACFHLHGCSYSPLSQL</sequence>
<gene>
    <name evidence="1" type="ORF">ColLi_03126</name>
</gene>
<dbReference type="AlphaFoldDB" id="A0AA37GH91"/>
<reference evidence="1 2" key="1">
    <citation type="submission" date="2021-07" db="EMBL/GenBank/DDBJ databases">
        <title>Genome data of Colletotrichum spaethianum.</title>
        <authorList>
            <person name="Utami Y.D."/>
            <person name="Hiruma K."/>
        </authorList>
    </citation>
    <scope>NUCLEOTIDE SEQUENCE [LARGE SCALE GENOMIC DNA]</scope>
    <source>
        <strain evidence="1 2">MAFF 242679</strain>
    </source>
</reference>
<evidence type="ECO:0000313" key="1">
    <source>
        <dbReference type="EMBL" id="GJC80288.1"/>
    </source>
</evidence>
<dbReference type="EMBL" id="BPPX01000005">
    <property type="protein sequence ID" value="GJC80288.1"/>
    <property type="molecule type" value="Genomic_DNA"/>
</dbReference>
<keyword evidence="2" id="KW-1185">Reference proteome</keyword>
<proteinExistence type="predicted"/>
<accession>A0AA37GH91</accession>
<comment type="caution">
    <text evidence="1">The sequence shown here is derived from an EMBL/GenBank/DDBJ whole genome shotgun (WGS) entry which is preliminary data.</text>
</comment>